<accession>A0A2P2Q9D4</accession>
<protein>
    <submittedName>
        <fullName evidence="1">Uncharacterized protein</fullName>
    </submittedName>
</protein>
<evidence type="ECO:0000313" key="1">
    <source>
        <dbReference type="EMBL" id="MBX63489.1"/>
    </source>
</evidence>
<name>A0A2P2Q9D4_RHIMU</name>
<sequence>MFVNWFSFSFLFWFFPQFSCWSLETLKVTLLHYLWSSDGLIK</sequence>
<dbReference type="AlphaFoldDB" id="A0A2P2Q9D4"/>
<organism evidence="1">
    <name type="scientific">Rhizophora mucronata</name>
    <name type="common">Asiatic mangrove</name>
    <dbReference type="NCBI Taxonomy" id="61149"/>
    <lineage>
        <taxon>Eukaryota</taxon>
        <taxon>Viridiplantae</taxon>
        <taxon>Streptophyta</taxon>
        <taxon>Embryophyta</taxon>
        <taxon>Tracheophyta</taxon>
        <taxon>Spermatophyta</taxon>
        <taxon>Magnoliopsida</taxon>
        <taxon>eudicotyledons</taxon>
        <taxon>Gunneridae</taxon>
        <taxon>Pentapetalae</taxon>
        <taxon>rosids</taxon>
        <taxon>fabids</taxon>
        <taxon>Malpighiales</taxon>
        <taxon>Rhizophoraceae</taxon>
        <taxon>Rhizophora</taxon>
    </lineage>
</organism>
<reference evidence="1" key="1">
    <citation type="submission" date="2018-02" db="EMBL/GenBank/DDBJ databases">
        <title>Rhizophora mucronata_Transcriptome.</title>
        <authorList>
            <person name="Meera S.P."/>
            <person name="Sreeshan A."/>
            <person name="Augustine A."/>
        </authorList>
    </citation>
    <scope>NUCLEOTIDE SEQUENCE</scope>
    <source>
        <tissue evidence="1">Leaf</tissue>
    </source>
</reference>
<dbReference type="EMBL" id="GGEC01083005">
    <property type="protein sequence ID" value="MBX63489.1"/>
    <property type="molecule type" value="Transcribed_RNA"/>
</dbReference>
<proteinExistence type="predicted"/>